<evidence type="ECO:0000256" key="13">
    <source>
        <dbReference type="ARBA" id="ARBA00042649"/>
    </source>
</evidence>
<evidence type="ECO:0000256" key="4">
    <source>
        <dbReference type="ARBA" id="ARBA00008392"/>
    </source>
</evidence>
<evidence type="ECO:0000259" key="14">
    <source>
        <dbReference type="Pfam" id="PF00155"/>
    </source>
</evidence>
<dbReference type="InterPro" id="IPR050087">
    <property type="entry name" value="AON_synthase_class-II"/>
</dbReference>
<dbReference type="GO" id="GO:0016020">
    <property type="term" value="C:membrane"/>
    <property type="evidence" value="ECO:0007669"/>
    <property type="project" value="GOC"/>
</dbReference>
<evidence type="ECO:0000313" key="16">
    <source>
        <dbReference type="Proteomes" id="UP001201812"/>
    </source>
</evidence>
<dbReference type="AlphaFoldDB" id="A0AAD4R586"/>
<keyword evidence="6" id="KW-0808">Transferase</keyword>
<sequence>MMNEEIILCVTEYFGVPVVDVDMIMVSLENAIASTGGFCCGRSYVVGHQRLSGLGYCFSASLPPLLASAASEALRIMSAEPSRFQRLQQNASIMHRGLIEACQGTHFRVQGIELSPIQHIIYGDPDLEKEPENETYKISRESKLDVLVEELFDFHSIVVTRARYLVHEEAFRPEPSVKIMCNSELTSDEVRNALDAIKQAIHKIT</sequence>
<evidence type="ECO:0000256" key="7">
    <source>
        <dbReference type="ARBA" id="ARBA00022898"/>
    </source>
</evidence>
<keyword evidence="8" id="KW-0746">Sphingolipid metabolism</keyword>
<dbReference type="InterPro" id="IPR015422">
    <property type="entry name" value="PyrdxlP-dep_Trfase_small"/>
</dbReference>
<comment type="cofactor">
    <cofactor evidence="1">
        <name>pyridoxal 5'-phosphate</name>
        <dbReference type="ChEBI" id="CHEBI:597326"/>
    </cofactor>
</comment>
<evidence type="ECO:0000256" key="6">
    <source>
        <dbReference type="ARBA" id="ARBA00022679"/>
    </source>
</evidence>
<dbReference type="Gene3D" id="3.40.640.10">
    <property type="entry name" value="Type I PLP-dependent aspartate aminotransferase-like (Major domain)"/>
    <property type="match status" value="1"/>
</dbReference>
<keyword evidence="16" id="KW-1185">Reference proteome</keyword>
<accession>A0AAD4R586</accession>
<evidence type="ECO:0000256" key="1">
    <source>
        <dbReference type="ARBA" id="ARBA00001933"/>
    </source>
</evidence>
<evidence type="ECO:0000313" key="15">
    <source>
        <dbReference type="EMBL" id="KAI1717073.1"/>
    </source>
</evidence>
<evidence type="ECO:0000256" key="2">
    <source>
        <dbReference type="ARBA" id="ARBA00004760"/>
    </source>
</evidence>
<evidence type="ECO:0000256" key="9">
    <source>
        <dbReference type="ARBA" id="ARBA00023098"/>
    </source>
</evidence>
<keyword evidence="15" id="KW-0032">Aminotransferase</keyword>
<protein>
    <recommendedName>
        <fullName evidence="11">Serine palmitoyltransferase 1</fullName>
        <ecNumber evidence="5">2.3.1.50</ecNumber>
    </recommendedName>
    <alternativeName>
        <fullName evidence="12">Long chain base biosynthesis protein 1</fullName>
    </alternativeName>
    <alternativeName>
        <fullName evidence="13">Serine-palmitoyl-CoA transferase 1</fullName>
    </alternativeName>
</protein>
<comment type="similarity">
    <text evidence="4">Belongs to the class-II pyridoxal-phosphate-dependent aminotransferase family.</text>
</comment>
<evidence type="ECO:0000256" key="5">
    <source>
        <dbReference type="ARBA" id="ARBA00013220"/>
    </source>
</evidence>
<dbReference type="Gene3D" id="3.90.1150.10">
    <property type="entry name" value="Aspartate Aminotransferase, domain 1"/>
    <property type="match status" value="1"/>
</dbReference>
<evidence type="ECO:0000256" key="3">
    <source>
        <dbReference type="ARBA" id="ARBA00004991"/>
    </source>
</evidence>
<dbReference type="InterPro" id="IPR004839">
    <property type="entry name" value="Aminotransferase_I/II_large"/>
</dbReference>
<comment type="pathway">
    <text evidence="2">Lipid metabolism; sphingolipid metabolism.</text>
</comment>
<organism evidence="15 16">
    <name type="scientific">Ditylenchus destructor</name>
    <dbReference type="NCBI Taxonomy" id="166010"/>
    <lineage>
        <taxon>Eukaryota</taxon>
        <taxon>Metazoa</taxon>
        <taxon>Ecdysozoa</taxon>
        <taxon>Nematoda</taxon>
        <taxon>Chromadorea</taxon>
        <taxon>Rhabditida</taxon>
        <taxon>Tylenchina</taxon>
        <taxon>Tylenchomorpha</taxon>
        <taxon>Sphaerularioidea</taxon>
        <taxon>Anguinidae</taxon>
        <taxon>Anguininae</taxon>
        <taxon>Ditylenchus</taxon>
    </lineage>
</organism>
<reference evidence="15" key="1">
    <citation type="submission" date="2022-01" db="EMBL/GenBank/DDBJ databases">
        <title>Genome Sequence Resource for Two Populations of Ditylenchus destructor, the Migratory Endoparasitic Phytonematode.</title>
        <authorList>
            <person name="Zhang H."/>
            <person name="Lin R."/>
            <person name="Xie B."/>
        </authorList>
    </citation>
    <scope>NUCLEOTIDE SEQUENCE</scope>
    <source>
        <strain evidence="15">BazhouSP</strain>
    </source>
</reference>
<keyword evidence="10" id="KW-0012">Acyltransferase</keyword>
<keyword evidence="9" id="KW-0443">Lipid metabolism</keyword>
<comment type="pathway">
    <text evidence="3">Sphingolipid metabolism.</text>
</comment>
<dbReference type="InterPro" id="IPR015421">
    <property type="entry name" value="PyrdxlP-dep_Trfase_major"/>
</dbReference>
<dbReference type="GO" id="GO:0046513">
    <property type="term" value="P:ceramide biosynthetic process"/>
    <property type="evidence" value="ECO:0007669"/>
    <property type="project" value="TreeGrafter"/>
</dbReference>
<dbReference type="PANTHER" id="PTHR13693:SF2">
    <property type="entry name" value="SERINE PALMITOYLTRANSFERASE 1"/>
    <property type="match status" value="1"/>
</dbReference>
<dbReference type="GO" id="GO:0004758">
    <property type="term" value="F:serine C-palmitoyltransferase activity"/>
    <property type="evidence" value="ECO:0007669"/>
    <property type="project" value="UniProtKB-EC"/>
</dbReference>
<dbReference type="Proteomes" id="UP001201812">
    <property type="component" value="Unassembled WGS sequence"/>
</dbReference>
<evidence type="ECO:0000256" key="12">
    <source>
        <dbReference type="ARBA" id="ARBA00041765"/>
    </source>
</evidence>
<dbReference type="PANTHER" id="PTHR13693">
    <property type="entry name" value="CLASS II AMINOTRANSFERASE/8-AMINO-7-OXONONANOATE SYNTHASE"/>
    <property type="match status" value="1"/>
</dbReference>
<evidence type="ECO:0000256" key="11">
    <source>
        <dbReference type="ARBA" id="ARBA00041066"/>
    </source>
</evidence>
<evidence type="ECO:0000256" key="8">
    <source>
        <dbReference type="ARBA" id="ARBA00022919"/>
    </source>
</evidence>
<dbReference type="GO" id="GO:0008483">
    <property type="term" value="F:transaminase activity"/>
    <property type="evidence" value="ECO:0007669"/>
    <property type="project" value="UniProtKB-KW"/>
</dbReference>
<dbReference type="EMBL" id="JAKKPZ010000009">
    <property type="protein sequence ID" value="KAI1717073.1"/>
    <property type="molecule type" value="Genomic_DNA"/>
</dbReference>
<dbReference type="GO" id="GO:0046512">
    <property type="term" value="P:sphingosine biosynthetic process"/>
    <property type="evidence" value="ECO:0007669"/>
    <property type="project" value="TreeGrafter"/>
</dbReference>
<gene>
    <name evidence="15" type="ORF">DdX_06801</name>
</gene>
<comment type="caution">
    <text evidence="15">The sequence shown here is derived from an EMBL/GenBank/DDBJ whole genome shotgun (WGS) entry which is preliminary data.</text>
</comment>
<dbReference type="InterPro" id="IPR015424">
    <property type="entry name" value="PyrdxlP-dep_Trfase"/>
</dbReference>
<dbReference type="Pfam" id="PF00155">
    <property type="entry name" value="Aminotran_1_2"/>
    <property type="match status" value="1"/>
</dbReference>
<dbReference type="EC" id="2.3.1.50" evidence="5"/>
<feature type="domain" description="Aminotransferase class I/classII large" evidence="14">
    <location>
        <begin position="22"/>
        <end position="197"/>
    </location>
</feature>
<dbReference type="SUPFAM" id="SSF53383">
    <property type="entry name" value="PLP-dependent transferases"/>
    <property type="match status" value="1"/>
</dbReference>
<keyword evidence="7" id="KW-0663">Pyridoxal phosphate</keyword>
<name>A0AAD4R586_9BILA</name>
<evidence type="ECO:0000256" key="10">
    <source>
        <dbReference type="ARBA" id="ARBA00023315"/>
    </source>
</evidence>
<dbReference type="GO" id="GO:0030170">
    <property type="term" value="F:pyridoxal phosphate binding"/>
    <property type="evidence" value="ECO:0007669"/>
    <property type="project" value="InterPro"/>
</dbReference>
<dbReference type="GO" id="GO:0005783">
    <property type="term" value="C:endoplasmic reticulum"/>
    <property type="evidence" value="ECO:0007669"/>
    <property type="project" value="TreeGrafter"/>
</dbReference>
<proteinExistence type="inferred from homology"/>